<accession>A0A2W5B383</accession>
<comment type="caution">
    <text evidence="2">The sequence shown here is derived from an EMBL/GenBank/DDBJ whole genome shotgun (WGS) entry which is preliminary data.</text>
</comment>
<evidence type="ECO:0000313" key="2">
    <source>
        <dbReference type="EMBL" id="PZP01285.1"/>
    </source>
</evidence>
<evidence type="ECO:0000256" key="1">
    <source>
        <dbReference type="SAM" id="SignalP"/>
    </source>
</evidence>
<feature type="chain" id="PRO_5016129937" description="Secreted protein" evidence="1">
    <location>
        <begin position="26"/>
        <end position="126"/>
    </location>
</feature>
<dbReference type="EMBL" id="QFNY01000080">
    <property type="protein sequence ID" value="PZP01285.1"/>
    <property type="molecule type" value="Genomic_DNA"/>
</dbReference>
<evidence type="ECO:0008006" key="4">
    <source>
        <dbReference type="Google" id="ProtNLM"/>
    </source>
</evidence>
<dbReference type="Proteomes" id="UP000249451">
    <property type="component" value="Unassembled WGS sequence"/>
</dbReference>
<proteinExistence type="predicted"/>
<protein>
    <recommendedName>
        <fullName evidence="4">Secreted protein</fullName>
    </recommendedName>
</protein>
<evidence type="ECO:0000313" key="3">
    <source>
        <dbReference type="Proteomes" id="UP000249451"/>
    </source>
</evidence>
<reference evidence="2 3" key="1">
    <citation type="submission" date="2017-11" db="EMBL/GenBank/DDBJ databases">
        <title>Infants hospitalized years apart are colonized by the same room-sourced microbial strains.</title>
        <authorList>
            <person name="Brooks B."/>
            <person name="Olm M.R."/>
            <person name="Firek B.A."/>
            <person name="Baker R."/>
            <person name="Thomas B.C."/>
            <person name="Morowitz M.J."/>
            <person name="Banfield J.F."/>
        </authorList>
    </citation>
    <scope>NUCLEOTIDE SEQUENCE [LARGE SCALE GENOMIC DNA]</scope>
    <source>
        <strain evidence="2">S2_012_000_R3_87</strain>
    </source>
</reference>
<keyword evidence="1" id="KW-0732">Signal</keyword>
<sequence>MRRISLRVGLSVFASATLLGGGAAASALQVAPEEQCQLSAVLDAADGTQDAEAPAAAVKDKDHVAACAETTAEEVAAQYSAAEAQAPNPATQATMFGGISLALVGASAAFAGIDWTPILIKLGSMF</sequence>
<organism evidence="2 3">
    <name type="scientific">Corynebacterium urealyticum</name>
    <dbReference type="NCBI Taxonomy" id="43771"/>
    <lineage>
        <taxon>Bacteria</taxon>
        <taxon>Bacillati</taxon>
        <taxon>Actinomycetota</taxon>
        <taxon>Actinomycetes</taxon>
        <taxon>Mycobacteriales</taxon>
        <taxon>Corynebacteriaceae</taxon>
        <taxon>Corynebacterium</taxon>
    </lineage>
</organism>
<name>A0A2W5B383_9CORY</name>
<dbReference type="AlphaFoldDB" id="A0A2W5B383"/>
<feature type="signal peptide" evidence="1">
    <location>
        <begin position="1"/>
        <end position="25"/>
    </location>
</feature>
<gene>
    <name evidence="2" type="ORF">DI609_04465</name>
</gene>